<organism evidence="1">
    <name type="scientific">Tanacetum cinerariifolium</name>
    <name type="common">Dalmatian daisy</name>
    <name type="synonym">Chrysanthemum cinerariifolium</name>
    <dbReference type="NCBI Taxonomy" id="118510"/>
    <lineage>
        <taxon>Eukaryota</taxon>
        <taxon>Viridiplantae</taxon>
        <taxon>Streptophyta</taxon>
        <taxon>Embryophyta</taxon>
        <taxon>Tracheophyta</taxon>
        <taxon>Spermatophyta</taxon>
        <taxon>Magnoliopsida</taxon>
        <taxon>eudicotyledons</taxon>
        <taxon>Gunneridae</taxon>
        <taxon>Pentapetalae</taxon>
        <taxon>asterids</taxon>
        <taxon>campanulids</taxon>
        <taxon>Asterales</taxon>
        <taxon>Asteraceae</taxon>
        <taxon>Asteroideae</taxon>
        <taxon>Anthemideae</taxon>
        <taxon>Anthemidinae</taxon>
        <taxon>Tanacetum</taxon>
    </lineage>
</organism>
<feature type="non-terminal residue" evidence="1">
    <location>
        <position position="1"/>
    </location>
</feature>
<dbReference type="AlphaFoldDB" id="A0A699W9Q4"/>
<reference evidence="1" key="1">
    <citation type="journal article" date="2019" name="Sci. Rep.">
        <title>Draft genome of Tanacetum cinerariifolium, the natural source of mosquito coil.</title>
        <authorList>
            <person name="Yamashiro T."/>
            <person name="Shiraishi A."/>
            <person name="Satake H."/>
            <person name="Nakayama K."/>
        </authorList>
    </citation>
    <scope>NUCLEOTIDE SEQUENCE</scope>
</reference>
<gene>
    <name evidence="1" type="ORF">Tci_915532</name>
</gene>
<dbReference type="EMBL" id="BKCJ011600361">
    <property type="protein sequence ID" value="GFD43563.1"/>
    <property type="molecule type" value="Genomic_DNA"/>
</dbReference>
<evidence type="ECO:0000313" key="1">
    <source>
        <dbReference type="EMBL" id="GFD43563.1"/>
    </source>
</evidence>
<proteinExistence type="predicted"/>
<accession>A0A699W9Q4</accession>
<comment type="caution">
    <text evidence="1">The sequence shown here is derived from an EMBL/GenBank/DDBJ whole genome shotgun (WGS) entry which is preliminary data.</text>
</comment>
<protein>
    <submittedName>
        <fullName evidence="1">Uncharacterized protein</fullName>
    </submittedName>
</protein>
<name>A0A699W9Q4_TANCI</name>
<sequence>GRGRFHMVFLIGIGGRPLGSQLLSCQQHRNQTLEGAEPTGAISP</sequence>